<dbReference type="GO" id="GO:0016887">
    <property type="term" value="F:ATP hydrolysis activity"/>
    <property type="evidence" value="ECO:0007669"/>
    <property type="project" value="UniProtKB-UniRule"/>
</dbReference>
<evidence type="ECO:0000256" key="7">
    <source>
        <dbReference type="ARBA" id="ARBA00022840"/>
    </source>
</evidence>
<dbReference type="EMBL" id="CP002109">
    <property type="protein sequence ID" value="ADL05126.1"/>
    <property type="molecule type" value="Genomic_DNA"/>
</dbReference>
<dbReference type="InterPro" id="IPR008269">
    <property type="entry name" value="Lon_proteolytic"/>
</dbReference>
<feature type="active site" evidence="14 16">
    <location>
        <position position="720"/>
    </location>
</feature>
<comment type="function">
    <text evidence="10 14">ATP-dependent serine protease that mediates the selective degradation of mutant and abnormal proteins as well as certain short-lived regulatory proteins. Required for cellular homeostasis and for survival from DNA damage and developmental changes induced by stress. Degrades polypeptides processively to yield small peptide fragments that are 5 to 10 amino acids long. Binds to DNA in a double-stranded, site-specific manner.</text>
</comment>
<evidence type="ECO:0000256" key="2">
    <source>
        <dbReference type="ARBA" id="ARBA00022490"/>
    </source>
</evidence>
<protein>
    <recommendedName>
        <fullName evidence="12 14">Lon protease</fullName>
        <ecNumber evidence="11 14">3.4.21.53</ecNumber>
    </recommendedName>
    <alternativeName>
        <fullName evidence="13 14">ATP-dependent protease La</fullName>
    </alternativeName>
</protein>
<evidence type="ECO:0000256" key="13">
    <source>
        <dbReference type="ARBA" id="ARBA00082722"/>
    </source>
</evidence>
<evidence type="ECO:0000256" key="12">
    <source>
        <dbReference type="ARBA" id="ARBA00071934"/>
    </source>
</evidence>
<keyword evidence="8 14" id="KW-0346">Stress response</keyword>
<evidence type="ECO:0000313" key="23">
    <source>
        <dbReference type="Proteomes" id="UP000001662"/>
    </source>
</evidence>
<dbReference type="SMART" id="SM00382">
    <property type="entry name" value="AAA"/>
    <property type="match status" value="1"/>
</dbReference>
<dbReference type="GO" id="GO:0006515">
    <property type="term" value="P:protein quality control for misfolded or incompletely synthesized proteins"/>
    <property type="evidence" value="ECO:0007669"/>
    <property type="project" value="UniProtKB-UniRule"/>
</dbReference>
<evidence type="ECO:0000256" key="11">
    <source>
        <dbReference type="ARBA" id="ARBA00066743"/>
    </source>
</evidence>
<dbReference type="PRINTS" id="PR00830">
    <property type="entry name" value="ENDOLAPTASE"/>
</dbReference>
<dbReference type="PROSITE" id="PS51787">
    <property type="entry name" value="LON_N"/>
    <property type="match status" value="1"/>
</dbReference>
<organism evidence="22 23">
    <name type="scientific">Lacrimispora saccharolytica (strain ATCC 35040 / DSM 2544 / NRCC 2533 / WM1)</name>
    <name type="common">Clostridium saccharolyticum</name>
    <dbReference type="NCBI Taxonomy" id="610130"/>
    <lineage>
        <taxon>Bacteria</taxon>
        <taxon>Bacillati</taxon>
        <taxon>Bacillota</taxon>
        <taxon>Clostridia</taxon>
        <taxon>Lachnospirales</taxon>
        <taxon>Lachnospiraceae</taxon>
        <taxon>Lacrimispora</taxon>
    </lineage>
</organism>
<dbReference type="InterPro" id="IPR004815">
    <property type="entry name" value="Lon_bac/euk-typ"/>
</dbReference>
<comment type="subcellular location">
    <subcellularLocation>
        <location evidence="1 14 15">Cytoplasm</location>
    </subcellularLocation>
</comment>
<comment type="similarity">
    <text evidence="14 15 18 19">Belongs to the peptidase S16 family.</text>
</comment>
<evidence type="ECO:0000256" key="8">
    <source>
        <dbReference type="ARBA" id="ARBA00023016"/>
    </source>
</evidence>
<evidence type="ECO:0000256" key="18">
    <source>
        <dbReference type="PROSITE-ProRule" id="PRU01122"/>
    </source>
</evidence>
<evidence type="ECO:0000256" key="19">
    <source>
        <dbReference type="RuleBase" id="RU000591"/>
    </source>
</evidence>
<dbReference type="Gene3D" id="1.10.8.60">
    <property type="match status" value="1"/>
</dbReference>
<dbReference type="GO" id="GO:0034605">
    <property type="term" value="P:cellular response to heat"/>
    <property type="evidence" value="ECO:0007669"/>
    <property type="project" value="UniProtKB-UniRule"/>
</dbReference>
<dbReference type="STRING" id="610130.Closa_2558"/>
<dbReference type="InterPro" id="IPR027065">
    <property type="entry name" value="Lon_Prtase"/>
</dbReference>
<proteinExistence type="evidence at transcript level"/>
<evidence type="ECO:0000256" key="1">
    <source>
        <dbReference type="ARBA" id="ARBA00004496"/>
    </source>
</evidence>
<feature type="domain" description="Lon proteolytic" evidence="20">
    <location>
        <begin position="593"/>
        <end position="771"/>
    </location>
</feature>
<dbReference type="FunFam" id="1.20.5.5270:FF:000002">
    <property type="entry name" value="Lon protease homolog"/>
    <property type="match status" value="1"/>
</dbReference>
<evidence type="ECO:0000256" key="14">
    <source>
        <dbReference type="HAMAP-Rule" id="MF_01973"/>
    </source>
</evidence>
<dbReference type="InterPro" id="IPR054594">
    <property type="entry name" value="Lon_lid"/>
</dbReference>
<dbReference type="EC" id="3.4.21.53" evidence="11 14"/>
<dbReference type="SUPFAM" id="SSF88697">
    <property type="entry name" value="PUA domain-like"/>
    <property type="match status" value="1"/>
</dbReference>
<evidence type="ECO:0000259" key="20">
    <source>
        <dbReference type="PROSITE" id="PS51786"/>
    </source>
</evidence>
<dbReference type="PROSITE" id="PS01046">
    <property type="entry name" value="LON_SER"/>
    <property type="match status" value="1"/>
</dbReference>
<dbReference type="InterPro" id="IPR014721">
    <property type="entry name" value="Ribsml_uS5_D2-typ_fold_subgr"/>
</dbReference>
<dbReference type="Gene3D" id="1.20.5.5270">
    <property type="match status" value="1"/>
</dbReference>
<keyword evidence="3 14" id="KW-0645">Protease</keyword>
<reference evidence="22" key="1">
    <citation type="submission" date="2010-07" db="EMBL/GenBank/DDBJ databases">
        <title>Complete sequence of Clostridium saccharolyticum WM1.</title>
        <authorList>
            <consortium name="US DOE Joint Genome Institute"/>
            <person name="Lucas S."/>
            <person name="Copeland A."/>
            <person name="Lapidus A."/>
            <person name="Cheng J.-F."/>
            <person name="Bruce D."/>
            <person name="Goodwin L."/>
            <person name="Pitluck S."/>
            <person name="Chertkov O."/>
            <person name="Detter J.C."/>
            <person name="Han C."/>
            <person name="Tapia R."/>
            <person name="Land M."/>
            <person name="Hauser L."/>
            <person name="Chang Y.-J."/>
            <person name="Jeffries C."/>
            <person name="Kyrpides N."/>
            <person name="Ivanova N."/>
            <person name="Mikhailova N."/>
            <person name="Mouttaki H."/>
            <person name="Lin L."/>
            <person name="Zhou J."/>
            <person name="Hemme C.L."/>
            <person name="Woyke T."/>
        </authorList>
    </citation>
    <scope>NUCLEOTIDE SEQUENCE [LARGE SCALE GENOMIC DNA]</scope>
    <source>
        <strain evidence="22">WM1</strain>
    </source>
</reference>
<feature type="binding site" evidence="14 17">
    <location>
        <begin position="355"/>
        <end position="362"/>
    </location>
    <ligand>
        <name>ATP</name>
        <dbReference type="ChEBI" id="CHEBI:30616"/>
    </ligand>
</feature>
<dbReference type="GO" id="GO:0005524">
    <property type="term" value="F:ATP binding"/>
    <property type="evidence" value="ECO:0007669"/>
    <property type="project" value="UniProtKB-UniRule"/>
</dbReference>
<dbReference type="Gene3D" id="3.40.50.300">
    <property type="entry name" value="P-loop containing nucleotide triphosphate hydrolases"/>
    <property type="match status" value="1"/>
</dbReference>
<evidence type="ECO:0000256" key="5">
    <source>
        <dbReference type="ARBA" id="ARBA00022801"/>
    </source>
</evidence>
<evidence type="ECO:0000256" key="17">
    <source>
        <dbReference type="PIRSR" id="PIRSR001174-2"/>
    </source>
</evidence>
<dbReference type="InterPro" id="IPR003959">
    <property type="entry name" value="ATPase_AAA_core"/>
</dbReference>
<dbReference type="Gene3D" id="1.20.58.1480">
    <property type="match status" value="1"/>
</dbReference>
<dbReference type="FunFam" id="3.40.50.300:FF:000021">
    <property type="entry name" value="Lon protease homolog"/>
    <property type="match status" value="1"/>
</dbReference>
<evidence type="ECO:0000256" key="4">
    <source>
        <dbReference type="ARBA" id="ARBA00022741"/>
    </source>
</evidence>
<evidence type="ECO:0000256" key="9">
    <source>
        <dbReference type="ARBA" id="ARBA00050665"/>
    </source>
</evidence>
<dbReference type="GO" id="GO:0005737">
    <property type="term" value="C:cytoplasm"/>
    <property type="evidence" value="ECO:0007669"/>
    <property type="project" value="UniProtKB-SubCell"/>
</dbReference>
<accession>D9R519</accession>
<evidence type="ECO:0000256" key="15">
    <source>
        <dbReference type="PIRNR" id="PIRNR001174"/>
    </source>
</evidence>
<dbReference type="GO" id="GO:0004176">
    <property type="term" value="F:ATP-dependent peptidase activity"/>
    <property type="evidence" value="ECO:0007669"/>
    <property type="project" value="UniProtKB-UniRule"/>
</dbReference>
<dbReference type="Proteomes" id="UP000001662">
    <property type="component" value="Chromosome"/>
</dbReference>
<dbReference type="PIRSF" id="PIRSF001174">
    <property type="entry name" value="Lon_proteas"/>
    <property type="match status" value="1"/>
</dbReference>
<keyword evidence="7 14" id="KW-0067">ATP-binding</keyword>
<comment type="catalytic activity">
    <reaction evidence="9 14 15 18">
        <text>Hydrolysis of proteins in presence of ATP.</text>
        <dbReference type="EC" id="3.4.21.53"/>
    </reaction>
</comment>
<dbReference type="GO" id="GO:0043565">
    <property type="term" value="F:sequence-specific DNA binding"/>
    <property type="evidence" value="ECO:0007669"/>
    <property type="project" value="UniProtKB-UniRule"/>
</dbReference>
<dbReference type="InterPro" id="IPR003111">
    <property type="entry name" value="Lon_prtase_N"/>
</dbReference>
<dbReference type="InterPro" id="IPR027543">
    <property type="entry name" value="Lon_bac"/>
</dbReference>
<comment type="induction">
    <text evidence="14">By heat shock.</text>
</comment>
<dbReference type="Pfam" id="PF05362">
    <property type="entry name" value="Lon_C"/>
    <property type="match status" value="1"/>
</dbReference>
<keyword evidence="4 14" id="KW-0547">Nucleotide-binding</keyword>
<dbReference type="RefSeq" id="WP_013273212.1">
    <property type="nucleotide sequence ID" value="NC_014376.1"/>
</dbReference>
<evidence type="ECO:0000256" key="10">
    <source>
        <dbReference type="ARBA" id="ARBA00053875"/>
    </source>
</evidence>
<name>D9R519_LACSW</name>
<dbReference type="HAMAP" id="MF_01973">
    <property type="entry name" value="lon_bact"/>
    <property type="match status" value="1"/>
</dbReference>
<sequence length="806" mass="90678">MINNYNDHIGIVFPISNKVLLPDVVTTVRMEALGEAQMMHLENHEAVKIALPQKQNFGKNPRTEEDYYRTGVIFEVTGMDQTEKGILLSVKLKDRVDVKGLQIENGTLYAQFEIRPDHEDLDEKSREEMLGYIKNVTNEISSRFSGGEQYQRVVNEFKDLNSIIVYLSQFLQIPNEERYELLDMRSLKERSLRFLDYLLKQKEMIELQMQISEKFSEKANRYYRESVLREQLKAIQEELNEGKEDQGKKETDYLSRIEEAGMPPEIKEAALEELKKLEDQGPNKLDYNVIRNYLDLLVQLPWKKEEAKDIDLDEARRILDEQHYGLKKVKERIIQHLAVMQLNKEKKGSILLLVGPPGTGKTSLGKSIAEALGRTYIRISLGGIRDESEIRGHRRTYVGAMPGRIIQSIRKAGKTNPVMVLDEVDKIMSGGFSGDPASALLEVLDPEQNNSFTDHYMDLPYDLSDVFFVATANSMESIPGPLLDRMEVIQISSYTMDEKFHIGKDHLIPEVLKEHGLTTDQLVMEDEVLKRLISDYTLEAGVRGMKKQLSSLARITTEKIVSKKVELPFKIKAEDLEEYLGRQVSRHDKAQPDNPPGVVTGLAWTPVGGEILFIEATDMPGSGAVTLTGKLGEVMKESAKISLSLLKSRLPFNAFNFKERDLHIHVPSGAVPKDGPSAGIALFSALASLVTGNKVDSRLAMTGEITLRGAVLPIGGLKEKLLGAQRAGITRVLIPKDNTGDLKDVPEEVKNQLTIIPVETVEDVLKESLGIFLPRIEHVFLQKGGNGLFSEGMIAPHKNIERKEVI</sequence>
<evidence type="ECO:0000256" key="16">
    <source>
        <dbReference type="PIRSR" id="PIRSR001174-1"/>
    </source>
</evidence>
<dbReference type="PANTHER" id="PTHR10046">
    <property type="entry name" value="ATP DEPENDENT LON PROTEASE FAMILY MEMBER"/>
    <property type="match status" value="1"/>
</dbReference>
<gene>
    <name evidence="14" type="primary">lon</name>
    <name evidence="22" type="ordered locus">Closa_2558</name>
</gene>
<dbReference type="PaxDb" id="610130-Closa_2558"/>
<feature type="domain" description="Lon N-terminal" evidence="21">
    <location>
        <begin position="10"/>
        <end position="202"/>
    </location>
</feature>
<evidence type="ECO:0000256" key="6">
    <source>
        <dbReference type="ARBA" id="ARBA00022825"/>
    </source>
</evidence>
<dbReference type="Pfam" id="PF00004">
    <property type="entry name" value="AAA"/>
    <property type="match status" value="1"/>
</dbReference>
<dbReference type="eggNOG" id="COG0466">
    <property type="taxonomic scope" value="Bacteria"/>
</dbReference>
<dbReference type="Gene3D" id="3.30.230.10">
    <property type="match status" value="1"/>
</dbReference>
<evidence type="ECO:0000259" key="21">
    <source>
        <dbReference type="PROSITE" id="PS51787"/>
    </source>
</evidence>
<dbReference type="InterPro" id="IPR008268">
    <property type="entry name" value="Peptidase_S16_AS"/>
</dbReference>
<dbReference type="InterPro" id="IPR020568">
    <property type="entry name" value="Ribosomal_Su5_D2-typ_SF"/>
</dbReference>
<dbReference type="Pfam" id="PF02190">
    <property type="entry name" value="LON_substr_bdg"/>
    <property type="match status" value="1"/>
</dbReference>
<keyword evidence="2 14" id="KW-0963">Cytoplasm</keyword>
<dbReference type="OrthoDB" id="9803599at2"/>
<dbReference type="InterPro" id="IPR003593">
    <property type="entry name" value="AAA+_ATPase"/>
</dbReference>
<dbReference type="CDD" id="cd19500">
    <property type="entry name" value="RecA-like_Lon"/>
    <property type="match status" value="1"/>
</dbReference>
<evidence type="ECO:0000313" key="22">
    <source>
        <dbReference type="EMBL" id="ADL05126.1"/>
    </source>
</evidence>
<evidence type="ECO:0000256" key="3">
    <source>
        <dbReference type="ARBA" id="ARBA00022670"/>
    </source>
</evidence>
<keyword evidence="5 14" id="KW-0378">Hydrolase</keyword>
<keyword evidence="23" id="KW-1185">Reference proteome</keyword>
<dbReference type="GO" id="GO:0004252">
    <property type="term" value="F:serine-type endopeptidase activity"/>
    <property type="evidence" value="ECO:0007669"/>
    <property type="project" value="UniProtKB-UniRule"/>
</dbReference>
<dbReference type="KEGG" id="csh:Closa_2558"/>
<dbReference type="InterPro" id="IPR015947">
    <property type="entry name" value="PUA-like_sf"/>
</dbReference>
<dbReference type="PROSITE" id="PS51786">
    <property type="entry name" value="LON_PROTEOLYTIC"/>
    <property type="match status" value="1"/>
</dbReference>
<dbReference type="NCBIfam" id="TIGR00763">
    <property type="entry name" value="lon"/>
    <property type="match status" value="1"/>
</dbReference>
<dbReference type="InterPro" id="IPR027417">
    <property type="entry name" value="P-loop_NTPase"/>
</dbReference>
<dbReference type="SUPFAM" id="SSF54211">
    <property type="entry name" value="Ribosomal protein S5 domain 2-like"/>
    <property type="match status" value="1"/>
</dbReference>
<dbReference type="HOGENOM" id="CLU_004109_4_3_9"/>
<keyword evidence="6 14" id="KW-0720">Serine protease</keyword>
<comment type="subunit">
    <text evidence="14 15">Homohexamer. Organized in a ring with a central cavity.</text>
</comment>
<dbReference type="AlphaFoldDB" id="D9R519"/>
<feature type="active site" evidence="14 16">
    <location>
        <position position="677"/>
    </location>
</feature>
<dbReference type="SUPFAM" id="SSF52540">
    <property type="entry name" value="P-loop containing nucleoside triphosphate hydrolases"/>
    <property type="match status" value="1"/>
</dbReference>
<dbReference type="Pfam" id="PF22667">
    <property type="entry name" value="Lon_lid"/>
    <property type="match status" value="1"/>
</dbReference>